<feature type="repeat" description="ANK" evidence="1">
    <location>
        <begin position="69"/>
        <end position="101"/>
    </location>
</feature>
<proteinExistence type="predicted"/>
<dbReference type="PANTHER" id="PTHR24157:SF3">
    <property type="entry name" value="ANKYRIN REPEAT, SAM AND BASIC LEUCINE ZIPPER DOMAIN-CONTAINING PROTEIN 1"/>
    <property type="match status" value="1"/>
</dbReference>
<dbReference type="InterPro" id="IPR002110">
    <property type="entry name" value="Ankyrin_rpt"/>
</dbReference>
<name>A0A5N4AT81_PHOPY</name>
<dbReference type="PROSITE" id="PS50297">
    <property type="entry name" value="ANK_REP_REGION"/>
    <property type="match status" value="1"/>
</dbReference>
<dbReference type="GO" id="GO:0071546">
    <property type="term" value="C:pi-body"/>
    <property type="evidence" value="ECO:0007669"/>
    <property type="project" value="TreeGrafter"/>
</dbReference>
<dbReference type="EMBL" id="VVIM01000004">
    <property type="protein sequence ID" value="KAB0800438.1"/>
    <property type="molecule type" value="Genomic_DNA"/>
</dbReference>
<dbReference type="SMART" id="SM00248">
    <property type="entry name" value="ANK"/>
    <property type="match status" value="6"/>
</dbReference>
<dbReference type="SUPFAM" id="SSF48403">
    <property type="entry name" value="Ankyrin repeat"/>
    <property type="match status" value="1"/>
</dbReference>
<gene>
    <name evidence="2" type="ORF">PPYR_06178</name>
</gene>
<keyword evidence="3" id="KW-1185">Reference proteome</keyword>
<organism evidence="2 3">
    <name type="scientific">Photinus pyralis</name>
    <name type="common">Common eastern firefly</name>
    <name type="synonym">Lampyris pyralis</name>
    <dbReference type="NCBI Taxonomy" id="7054"/>
    <lineage>
        <taxon>Eukaryota</taxon>
        <taxon>Metazoa</taxon>
        <taxon>Ecdysozoa</taxon>
        <taxon>Arthropoda</taxon>
        <taxon>Hexapoda</taxon>
        <taxon>Insecta</taxon>
        <taxon>Pterygota</taxon>
        <taxon>Neoptera</taxon>
        <taxon>Endopterygota</taxon>
        <taxon>Coleoptera</taxon>
        <taxon>Polyphaga</taxon>
        <taxon>Elateriformia</taxon>
        <taxon>Elateroidea</taxon>
        <taxon>Lampyridae</taxon>
        <taxon>Lampyrinae</taxon>
        <taxon>Photinus</taxon>
    </lineage>
</organism>
<dbReference type="InParanoid" id="A0A5N4AT81"/>
<feature type="repeat" description="ANK" evidence="1">
    <location>
        <begin position="174"/>
        <end position="206"/>
    </location>
</feature>
<protein>
    <submittedName>
        <fullName evidence="2">Uncharacterized protein</fullName>
    </submittedName>
</protein>
<keyword evidence="1" id="KW-0040">ANK repeat</keyword>
<dbReference type="PANTHER" id="PTHR24157">
    <property type="entry name" value="ANKYRIN REPEAT, SAM AND BASIC LEUCINE ZIPPER DOMAIN-CONTAINING PROTEIN 1"/>
    <property type="match status" value="1"/>
</dbReference>
<evidence type="ECO:0000256" key="1">
    <source>
        <dbReference type="PROSITE-ProRule" id="PRU00023"/>
    </source>
</evidence>
<dbReference type="PROSITE" id="PS50088">
    <property type="entry name" value="ANK_REPEAT"/>
    <property type="match status" value="2"/>
</dbReference>
<accession>A0A5N4AT81</accession>
<sequence>MDYDDYDDFDDFLSDDSDISVNMNHPRPPPEVTYEQKLQNLFFYIMRGNLEGICELLDSGIETNCALQDRWKPLTLAASVGNEQIVHELVVRGADVNDHRDHVTVLMLVCSCLEKNSPFEKCYEIVVELIECGAKADACTRRKETALMFASGIGNAKIVEKLLTCSNILAEDQRGWNALFWAVNSNKVEIVKILLNAGLNHTKPDVCGNTPLELAKMQEFTEIISLLSEDTGDTMCVPMKNTYDLEDFLSESNRPQFLPDILSILYGARCESLQNLFVDTDLLAFLSSNENSLSELGVRLPYQRKRILMGLSNFHKHLFKKKSIPTVPKNAEYTTIDVSHALFAAVRHLTVMEANLVYILQSNNHDWNEYAESISSIRRKFIFMKKVANDLDRLTQQWDHGSKPVDLIIRTKNSWLKLIKKFTYCGIVLIGGTFLIKKII</sequence>
<dbReference type="FunCoup" id="A0A5N4AT81">
    <property type="interactions" value="75"/>
</dbReference>
<dbReference type="InterPro" id="IPR036770">
    <property type="entry name" value="Ankyrin_rpt-contain_sf"/>
</dbReference>
<dbReference type="Gene3D" id="1.25.40.20">
    <property type="entry name" value="Ankyrin repeat-containing domain"/>
    <property type="match status" value="1"/>
</dbReference>
<dbReference type="OrthoDB" id="439236at2759"/>
<reference evidence="2 3" key="1">
    <citation type="journal article" date="2018" name="Elife">
        <title>Firefly genomes illuminate parallel origins of bioluminescence in beetles.</title>
        <authorList>
            <person name="Fallon T.R."/>
            <person name="Lower S.E."/>
            <person name="Chang C.H."/>
            <person name="Bessho-Uehara M."/>
            <person name="Martin G.J."/>
            <person name="Bewick A.J."/>
            <person name="Behringer M."/>
            <person name="Debat H.J."/>
            <person name="Wong I."/>
            <person name="Day J.C."/>
            <person name="Suvorov A."/>
            <person name="Silva C.J."/>
            <person name="Stanger-Hall K.F."/>
            <person name="Hall D.W."/>
            <person name="Schmitz R.J."/>
            <person name="Nelson D.R."/>
            <person name="Lewis S.M."/>
            <person name="Shigenobu S."/>
            <person name="Bybee S.M."/>
            <person name="Larracuente A.M."/>
            <person name="Oba Y."/>
            <person name="Weng J.K."/>
        </authorList>
    </citation>
    <scope>NUCLEOTIDE SEQUENCE [LARGE SCALE GENOMIC DNA]</scope>
    <source>
        <strain evidence="2">1611_PpyrPB1</strain>
        <tissue evidence="2">Whole body</tissue>
    </source>
</reference>
<dbReference type="Proteomes" id="UP000327044">
    <property type="component" value="Unassembled WGS sequence"/>
</dbReference>
<dbReference type="AlphaFoldDB" id="A0A5N4AT81"/>
<evidence type="ECO:0000313" key="3">
    <source>
        <dbReference type="Proteomes" id="UP000327044"/>
    </source>
</evidence>
<comment type="caution">
    <text evidence="2">The sequence shown here is derived from an EMBL/GenBank/DDBJ whole genome shotgun (WGS) entry which is preliminary data.</text>
</comment>
<evidence type="ECO:0000313" key="2">
    <source>
        <dbReference type="EMBL" id="KAB0800438.1"/>
    </source>
</evidence>
<dbReference type="Pfam" id="PF12796">
    <property type="entry name" value="Ank_2"/>
    <property type="match status" value="2"/>
</dbReference>